<dbReference type="Pfam" id="PF02583">
    <property type="entry name" value="Trns_repr_metal"/>
    <property type="match status" value="1"/>
</dbReference>
<accession>A0A356UPD7</accession>
<name>A0A356UPD7_9FIRM</name>
<dbReference type="PANTHER" id="PTHR33677:SF3">
    <property type="entry name" value="COPPER-SENSING TRANSCRIPTIONAL REPRESSOR RICR"/>
    <property type="match status" value="1"/>
</dbReference>
<dbReference type="Proteomes" id="UP000283442">
    <property type="component" value="Unassembled WGS sequence"/>
</dbReference>
<dbReference type="Gene3D" id="1.20.58.1000">
    <property type="entry name" value="Metal-sensitive repressor, helix protomer"/>
    <property type="match status" value="1"/>
</dbReference>
<comment type="caution">
    <text evidence="1">The sequence shown here is derived from an EMBL/GenBank/DDBJ whole genome shotgun (WGS) entry which is preliminary data.</text>
</comment>
<dbReference type="GO" id="GO:0045892">
    <property type="term" value="P:negative regulation of DNA-templated transcription"/>
    <property type="evidence" value="ECO:0007669"/>
    <property type="project" value="UniProtKB-ARBA"/>
</dbReference>
<dbReference type="PANTHER" id="PTHR33677">
    <property type="entry name" value="TRANSCRIPTIONAL REPRESSOR FRMR-RELATED"/>
    <property type="match status" value="1"/>
</dbReference>
<reference evidence="1 2" key="1">
    <citation type="submission" date="2018-08" db="EMBL/GenBank/DDBJ databases">
        <title>A genome reference for cultivated species of the human gut microbiota.</title>
        <authorList>
            <person name="Zou Y."/>
            <person name="Xue W."/>
            <person name="Luo G."/>
        </authorList>
    </citation>
    <scope>NUCLEOTIDE SEQUENCE [LARGE SCALE GENOMIC DNA]</scope>
    <source>
        <strain evidence="1 2">AM25-21AC</strain>
    </source>
</reference>
<sequence>MEEKEHTHVLADGTVIHHDHHAHGTHGHQHSHTQTKAVLNRMARLIGHLESIKHMIEDGRDCSEVLVQLSAVDSAIKGVSRIILKDHLEHCIVDAVRDNDQQALEQLNRAIDRFIK</sequence>
<dbReference type="GO" id="GO:0003677">
    <property type="term" value="F:DNA binding"/>
    <property type="evidence" value="ECO:0007669"/>
    <property type="project" value="InterPro"/>
</dbReference>
<proteinExistence type="predicted"/>
<dbReference type="OrthoDB" id="9811244at2"/>
<organism evidence="1 2">
    <name type="scientific">Mitsuokella multacida</name>
    <dbReference type="NCBI Taxonomy" id="52226"/>
    <lineage>
        <taxon>Bacteria</taxon>
        <taxon>Bacillati</taxon>
        <taxon>Bacillota</taxon>
        <taxon>Negativicutes</taxon>
        <taxon>Selenomonadales</taxon>
        <taxon>Selenomonadaceae</taxon>
        <taxon>Mitsuokella</taxon>
    </lineage>
</organism>
<dbReference type="CDD" id="cd10158">
    <property type="entry name" value="CsoR-like_DUF156_1"/>
    <property type="match status" value="1"/>
</dbReference>
<gene>
    <name evidence="1" type="ORF">DW674_10595</name>
</gene>
<dbReference type="RefSeq" id="WP_118176785.1">
    <property type="nucleotide sequence ID" value="NZ_CAUCJG010000057.1"/>
</dbReference>
<dbReference type="InterPro" id="IPR003735">
    <property type="entry name" value="Metal_Tscrpt_repr"/>
</dbReference>
<dbReference type="EMBL" id="QRHE01000013">
    <property type="protein sequence ID" value="RHF50627.1"/>
    <property type="molecule type" value="Genomic_DNA"/>
</dbReference>
<dbReference type="GO" id="GO:0046872">
    <property type="term" value="F:metal ion binding"/>
    <property type="evidence" value="ECO:0007669"/>
    <property type="project" value="InterPro"/>
</dbReference>
<evidence type="ECO:0000313" key="1">
    <source>
        <dbReference type="EMBL" id="RHF50627.1"/>
    </source>
</evidence>
<dbReference type="AlphaFoldDB" id="A0A356UPD7"/>
<dbReference type="InterPro" id="IPR038390">
    <property type="entry name" value="Metal_Tscrpt_repr_sf"/>
</dbReference>
<protein>
    <submittedName>
        <fullName evidence="1">NreA protein</fullName>
    </submittedName>
</protein>
<evidence type="ECO:0000313" key="2">
    <source>
        <dbReference type="Proteomes" id="UP000283442"/>
    </source>
</evidence>